<proteinExistence type="predicted"/>
<keyword evidence="2" id="KW-1185">Reference proteome</keyword>
<evidence type="ECO:0000313" key="1">
    <source>
        <dbReference type="EMBL" id="MBD1367336.1"/>
    </source>
</evidence>
<dbReference type="PROSITE" id="PS51257">
    <property type="entry name" value="PROKAR_LIPOPROTEIN"/>
    <property type="match status" value="1"/>
</dbReference>
<evidence type="ECO:0008006" key="3">
    <source>
        <dbReference type="Google" id="ProtNLM"/>
    </source>
</evidence>
<protein>
    <recommendedName>
        <fullName evidence="3">DUF3313 domain-containing protein</fullName>
    </recommendedName>
</protein>
<accession>A0ABR7WYG9</accession>
<dbReference type="EMBL" id="JACWMY010000019">
    <property type="protein sequence ID" value="MBD1367336.1"/>
    <property type="molecule type" value="Genomic_DNA"/>
</dbReference>
<sequence>MKTRLPALIFITLLISSCYSGVYINKTYLSNNSINGKTLAVLPADVYYSGKQPKQDDWYLQEQTASRELQAEVEQALLDFKNSHPRRDKQYPVVMMSMDTVNKRLLTKMADLRTAWTMPADSVGRMLGADLVIKVRMDRERFMSQSSATWTNIGLTLLSCVLPADSEGNPPQFEYAKANNFDYEIALISTKTGDTVSRYRFNPRNREDITGVNKKMASKSVVFAGE</sequence>
<gene>
    <name evidence="1" type="ORF">IDJ77_26225</name>
</gene>
<name>A0ABR7WYG9_9SPHI</name>
<comment type="caution">
    <text evidence="1">The sequence shown here is derived from an EMBL/GenBank/DDBJ whole genome shotgun (WGS) entry which is preliminary data.</text>
</comment>
<dbReference type="RefSeq" id="WP_191191971.1">
    <property type="nucleotide sequence ID" value="NZ_JACWMY010000019.1"/>
</dbReference>
<organism evidence="1 2">
    <name type="scientific">Mucilaginibacter pankratovii</name>
    <dbReference type="NCBI Taxonomy" id="2772110"/>
    <lineage>
        <taxon>Bacteria</taxon>
        <taxon>Pseudomonadati</taxon>
        <taxon>Bacteroidota</taxon>
        <taxon>Sphingobacteriia</taxon>
        <taxon>Sphingobacteriales</taxon>
        <taxon>Sphingobacteriaceae</taxon>
        <taxon>Mucilaginibacter</taxon>
    </lineage>
</organism>
<evidence type="ECO:0000313" key="2">
    <source>
        <dbReference type="Proteomes" id="UP000606600"/>
    </source>
</evidence>
<dbReference type="Proteomes" id="UP000606600">
    <property type="component" value="Unassembled WGS sequence"/>
</dbReference>
<reference evidence="1 2" key="1">
    <citation type="submission" date="2020-09" db="EMBL/GenBank/DDBJ databases">
        <title>Novel species of Mucilaginibacter isolated from a glacier on the Tibetan Plateau.</title>
        <authorList>
            <person name="Liu Q."/>
            <person name="Xin Y.-H."/>
        </authorList>
    </citation>
    <scope>NUCLEOTIDE SEQUENCE [LARGE SCALE GENOMIC DNA]</scope>
    <source>
        <strain evidence="1 2">ZT4R22</strain>
    </source>
</reference>